<keyword evidence="4" id="KW-0131">Cell cycle</keyword>
<dbReference type="FunFam" id="1.10.472.80:FF:000026">
    <property type="entry name" value="Mitotic check point protein (Bub2)"/>
    <property type="match status" value="1"/>
</dbReference>
<comment type="similarity">
    <text evidence="5">Belongs to the BUB2 family.</text>
</comment>
<reference evidence="7" key="1">
    <citation type="submission" date="2013-12" db="EMBL/GenBank/DDBJ databases">
        <authorList>
            <person name="Genoscope - CEA"/>
        </authorList>
    </citation>
    <scope>NUCLEOTIDE SEQUENCE</scope>
    <source>
        <strain evidence="7">CBS 1993</strain>
    </source>
</reference>
<organism evidence="7 8">
    <name type="scientific">Kuraishia capsulata CBS 1993</name>
    <dbReference type="NCBI Taxonomy" id="1382522"/>
    <lineage>
        <taxon>Eukaryota</taxon>
        <taxon>Fungi</taxon>
        <taxon>Dikarya</taxon>
        <taxon>Ascomycota</taxon>
        <taxon>Saccharomycotina</taxon>
        <taxon>Pichiomycetes</taxon>
        <taxon>Pichiales</taxon>
        <taxon>Pichiaceae</taxon>
        <taxon>Kuraishia</taxon>
    </lineage>
</organism>
<gene>
    <name evidence="7" type="ORF">KUCA_T00005257001</name>
</gene>
<keyword evidence="3" id="KW-0206">Cytoskeleton</keyword>
<evidence type="ECO:0000256" key="5">
    <source>
        <dbReference type="ARBA" id="ARBA00061049"/>
    </source>
</evidence>
<dbReference type="InterPro" id="IPR035969">
    <property type="entry name" value="Rab-GAP_TBC_sf"/>
</dbReference>
<dbReference type="GO" id="GO:1902543">
    <property type="term" value="P:negative regulation of protein localization to mitotic spindle pole body"/>
    <property type="evidence" value="ECO:0007669"/>
    <property type="project" value="EnsemblFungi"/>
</dbReference>
<dbReference type="FunFam" id="1.10.8.270:FF:000035">
    <property type="entry name" value="Cell cycle arrest protein BUB2"/>
    <property type="match status" value="1"/>
</dbReference>
<evidence type="ECO:0000256" key="2">
    <source>
        <dbReference type="ARBA" id="ARBA00022490"/>
    </source>
</evidence>
<evidence type="ECO:0000313" key="7">
    <source>
        <dbReference type="EMBL" id="CDK29269.1"/>
    </source>
</evidence>
<dbReference type="STRING" id="1382522.W6MRD4"/>
<dbReference type="Gene3D" id="1.10.472.80">
    <property type="entry name" value="Ypt/Rab-GAP domain of gyp1p, domain 3"/>
    <property type="match status" value="1"/>
</dbReference>
<dbReference type="GO" id="GO:0031030">
    <property type="term" value="P:negative regulation of septation initiation signaling"/>
    <property type="evidence" value="ECO:0007669"/>
    <property type="project" value="TreeGrafter"/>
</dbReference>
<dbReference type="OrthoDB" id="10263206at2759"/>
<dbReference type="AlphaFoldDB" id="W6MRD4"/>
<keyword evidence="2" id="KW-0963">Cytoplasm</keyword>
<dbReference type="GeneID" id="34522645"/>
<evidence type="ECO:0000256" key="1">
    <source>
        <dbReference type="ARBA" id="ARBA00004245"/>
    </source>
</evidence>
<dbReference type="EMBL" id="HG793130">
    <property type="protein sequence ID" value="CDK29269.1"/>
    <property type="molecule type" value="Genomic_DNA"/>
</dbReference>
<feature type="domain" description="Rab-GAP TBC" evidence="6">
    <location>
        <begin position="73"/>
        <end position="267"/>
    </location>
</feature>
<evidence type="ECO:0000256" key="3">
    <source>
        <dbReference type="ARBA" id="ARBA00023212"/>
    </source>
</evidence>
<name>W6MRD4_9ASCO</name>
<dbReference type="GO" id="GO:0031578">
    <property type="term" value="P:mitotic spindle orientation checkpoint signaling"/>
    <property type="evidence" value="ECO:0007669"/>
    <property type="project" value="EnsemblFungi"/>
</dbReference>
<dbReference type="Proteomes" id="UP000019384">
    <property type="component" value="Unassembled WGS sequence"/>
</dbReference>
<comment type="subcellular location">
    <subcellularLocation>
        <location evidence="1">Cytoplasm</location>
        <location evidence="1">Cytoskeleton</location>
    </subcellularLocation>
</comment>
<reference evidence="7" key="2">
    <citation type="submission" date="2014-02" db="EMBL/GenBank/DDBJ databases">
        <title>Complete DNA sequence of /Kuraishia capsulata/ illustrates novel genomic features among budding yeasts (/Saccharomycotina/).</title>
        <authorList>
            <person name="Morales L."/>
            <person name="Noel B."/>
            <person name="Porcel B."/>
            <person name="Marcet-Houben M."/>
            <person name="Hullo M-F."/>
            <person name="Sacerdot C."/>
            <person name="Tekaia F."/>
            <person name="Leh-Louis V."/>
            <person name="Despons L."/>
            <person name="Khanna V."/>
            <person name="Aury J-M."/>
            <person name="Barbe V."/>
            <person name="Couloux A."/>
            <person name="Labadie K."/>
            <person name="Pelletier E."/>
            <person name="Souciet J-L."/>
            <person name="Boekhout T."/>
            <person name="Gabaldon T."/>
            <person name="Wincker P."/>
            <person name="Dujon B."/>
        </authorList>
    </citation>
    <scope>NUCLEOTIDE SEQUENCE</scope>
    <source>
        <strain evidence="7">CBS 1993</strain>
    </source>
</reference>
<proteinExistence type="inferred from homology"/>
<dbReference type="Gene3D" id="1.10.8.270">
    <property type="entry name" value="putative rabgap domain of human tbc1 domain family member 14 like domains"/>
    <property type="match status" value="1"/>
</dbReference>
<evidence type="ECO:0000313" key="8">
    <source>
        <dbReference type="Proteomes" id="UP000019384"/>
    </source>
</evidence>
<dbReference type="PROSITE" id="PS50086">
    <property type="entry name" value="TBC_RABGAP"/>
    <property type="match status" value="1"/>
</dbReference>
<dbReference type="GO" id="GO:1990334">
    <property type="term" value="C:Bfa1-Bub2 complex"/>
    <property type="evidence" value="ECO:0007669"/>
    <property type="project" value="EnsemblFungi"/>
</dbReference>
<evidence type="ECO:0000259" key="6">
    <source>
        <dbReference type="PROSITE" id="PS50086"/>
    </source>
</evidence>
<dbReference type="GO" id="GO:0005096">
    <property type="term" value="F:GTPase activator activity"/>
    <property type="evidence" value="ECO:0007669"/>
    <property type="project" value="EnsemblFungi"/>
</dbReference>
<dbReference type="SMART" id="SM00164">
    <property type="entry name" value="TBC"/>
    <property type="match status" value="1"/>
</dbReference>
<dbReference type="PANTHER" id="PTHR22957:SF263">
    <property type="entry name" value="MITOTIC CHECK POINT PROTEIN BUB2"/>
    <property type="match status" value="1"/>
</dbReference>
<dbReference type="Pfam" id="PF00566">
    <property type="entry name" value="RabGAP-TBC"/>
    <property type="match status" value="1"/>
</dbReference>
<dbReference type="HOGENOM" id="CLU_029367_2_1_1"/>
<dbReference type="PANTHER" id="PTHR22957">
    <property type="entry name" value="TBC1 DOMAIN FAMILY MEMBER GTPASE-ACTIVATING PROTEIN"/>
    <property type="match status" value="1"/>
</dbReference>
<dbReference type="InterPro" id="IPR000195">
    <property type="entry name" value="Rab-GAP-TBC_dom"/>
</dbReference>
<accession>W6MRD4</accession>
<keyword evidence="8" id="KW-1185">Reference proteome</keyword>
<protein>
    <recommendedName>
        <fullName evidence="6">Rab-GAP TBC domain-containing protein</fullName>
    </recommendedName>
</protein>
<dbReference type="RefSeq" id="XP_022461257.1">
    <property type="nucleotide sequence ID" value="XM_022600435.1"/>
</dbReference>
<evidence type="ECO:0000256" key="4">
    <source>
        <dbReference type="ARBA" id="ARBA00023306"/>
    </source>
</evidence>
<dbReference type="SUPFAM" id="SSF47923">
    <property type="entry name" value="Ypt/Rab-GAP domain of gyp1p"/>
    <property type="match status" value="2"/>
</dbReference>
<dbReference type="GO" id="GO:0044732">
    <property type="term" value="C:mitotic spindle pole body"/>
    <property type="evidence" value="ECO:0007669"/>
    <property type="project" value="TreeGrafter"/>
</dbReference>
<sequence length="343" mass="38817">MSDIRLERHTHSATNMHSRQLNRKISLLSSNDRRIRKKDALEKFIESHQTLVITGLSQLRHNILIEGLAKDDSGFCPYRVYVWSILLRIPPMKAQTYVDLVKAGKSKSFDKILNDIHRTLKGDKLLETRVSSEMLTRCLNSHALQIEAIQHSGKNHQNLSPYVQGMNILAAPFLCAAKSEPEAFALFSGLLTRYIPMYVVPTLTGVHTGVKLVDKCLEIVDPKLSQFLQSKLLQAEIYALPSILTLCACTPPLVEVLELWDFLFAYGCHMNVLLVIAQMILMRSKLLASKNPMTLLREFPPLQAKEVIKLAISFLPLIPDSLYELLCKHTHDPTVGNRLKDLE</sequence>